<keyword evidence="1" id="KW-0175">Coiled coil</keyword>
<reference evidence="2 3" key="1">
    <citation type="submission" date="2017-09" db="EMBL/GenBank/DDBJ databases">
        <title>Depth-based differentiation of microbial function through sediment-hosted aquifers and enrichment of novel symbionts in the deep terrestrial subsurface.</title>
        <authorList>
            <person name="Probst A.J."/>
            <person name="Ladd B."/>
            <person name="Jarett J.K."/>
            <person name="Geller-Mcgrath D.E."/>
            <person name="Sieber C.M."/>
            <person name="Emerson J.B."/>
            <person name="Anantharaman K."/>
            <person name="Thomas B.C."/>
            <person name="Malmstrom R."/>
            <person name="Stieglmeier M."/>
            <person name="Klingl A."/>
            <person name="Woyke T."/>
            <person name="Ryan C.M."/>
            <person name="Banfield J.F."/>
        </authorList>
    </citation>
    <scope>NUCLEOTIDE SEQUENCE [LARGE SCALE GENOMIC DNA]</scope>
    <source>
        <strain evidence="2">CG11_big_fil_rev_8_21_14_0_20_39_10</strain>
    </source>
</reference>
<accession>A0A2M6KAE4</accession>
<organism evidence="2 3">
    <name type="scientific">Candidatus Falkowbacteria bacterium CG11_big_fil_rev_8_21_14_0_20_39_10</name>
    <dbReference type="NCBI Taxonomy" id="1974570"/>
    <lineage>
        <taxon>Bacteria</taxon>
        <taxon>Candidatus Falkowiibacteriota</taxon>
    </lineage>
</organism>
<comment type="caution">
    <text evidence="2">The sequence shown here is derived from an EMBL/GenBank/DDBJ whole genome shotgun (WGS) entry which is preliminary data.</text>
</comment>
<feature type="coiled-coil region" evidence="1">
    <location>
        <begin position="14"/>
        <end position="77"/>
    </location>
</feature>
<dbReference type="Proteomes" id="UP000230869">
    <property type="component" value="Unassembled WGS sequence"/>
</dbReference>
<dbReference type="AlphaFoldDB" id="A0A2M6KAE4"/>
<sequence>MGLREDKEQTKYYQERLNLENTNYNNLISRLQNSENDKKSTYKSSYENKLSNANLRLDEMTKVYNKAKTEREILKQDILEEIKSLSDSSKITNEVGEAEEETVIVKNWQLTQKFEGTKLNENIRTEKFSITNGEKLKIKYSYTPNNINNEHIFSFGFFSGILDNKSYDIYYELIANDIVPKGQTILNGEKIIYSKPNDIKYSFDILGNIADSGNWTIEVYEFLAENN</sequence>
<protein>
    <submittedName>
        <fullName evidence="2">Uncharacterized protein</fullName>
    </submittedName>
</protein>
<dbReference type="EMBL" id="PCWW01000005">
    <property type="protein sequence ID" value="PIR14042.1"/>
    <property type="molecule type" value="Genomic_DNA"/>
</dbReference>
<evidence type="ECO:0000313" key="3">
    <source>
        <dbReference type="Proteomes" id="UP000230869"/>
    </source>
</evidence>
<evidence type="ECO:0000256" key="1">
    <source>
        <dbReference type="SAM" id="Coils"/>
    </source>
</evidence>
<evidence type="ECO:0000313" key="2">
    <source>
        <dbReference type="EMBL" id="PIR14042.1"/>
    </source>
</evidence>
<gene>
    <name evidence="2" type="ORF">COV49_00180</name>
</gene>
<name>A0A2M6KAE4_9BACT</name>
<proteinExistence type="predicted"/>